<dbReference type="WBParaSite" id="ECPE_0000306901-mRNA-1">
    <property type="protein sequence ID" value="ECPE_0000306901-mRNA-1"/>
    <property type="gene ID" value="ECPE_0000306901"/>
</dbReference>
<organism evidence="4">
    <name type="scientific">Echinostoma caproni</name>
    <dbReference type="NCBI Taxonomy" id="27848"/>
    <lineage>
        <taxon>Eukaryota</taxon>
        <taxon>Metazoa</taxon>
        <taxon>Spiralia</taxon>
        <taxon>Lophotrochozoa</taxon>
        <taxon>Platyhelminthes</taxon>
        <taxon>Trematoda</taxon>
        <taxon>Digenea</taxon>
        <taxon>Plagiorchiida</taxon>
        <taxon>Echinostomata</taxon>
        <taxon>Echinostomatoidea</taxon>
        <taxon>Echinostomatidae</taxon>
        <taxon>Echinostoma</taxon>
    </lineage>
</organism>
<feature type="region of interest" description="Disordered" evidence="1">
    <location>
        <begin position="1"/>
        <end position="52"/>
    </location>
</feature>
<reference evidence="4" key="1">
    <citation type="submission" date="2016-06" db="UniProtKB">
        <authorList>
            <consortium name="WormBaseParasite"/>
        </authorList>
    </citation>
    <scope>IDENTIFICATION</scope>
</reference>
<dbReference type="AlphaFoldDB" id="A0A183A7Y1"/>
<dbReference type="EMBL" id="UZAN01040073">
    <property type="protein sequence ID" value="VDP68329.1"/>
    <property type="molecule type" value="Genomic_DNA"/>
</dbReference>
<dbReference type="OrthoDB" id="10538198at2759"/>
<reference evidence="2 3" key="2">
    <citation type="submission" date="2018-11" db="EMBL/GenBank/DDBJ databases">
        <authorList>
            <consortium name="Pathogen Informatics"/>
        </authorList>
    </citation>
    <scope>NUCLEOTIDE SEQUENCE [LARGE SCALE GENOMIC DNA]</scope>
    <source>
        <strain evidence="2 3">Egypt</strain>
    </source>
</reference>
<evidence type="ECO:0000256" key="1">
    <source>
        <dbReference type="SAM" id="MobiDB-lite"/>
    </source>
</evidence>
<feature type="compositionally biased region" description="Polar residues" evidence="1">
    <location>
        <begin position="18"/>
        <end position="50"/>
    </location>
</feature>
<accession>A0A183A7Y1</accession>
<sequence length="89" mass="9711">MEHATLGQTDYRGHSFATARTTTVPDLNAGSDDTNSDITSMLTTPRTRTNGGPFLRLPRAILNAQTLGDLEEINTQGVGELDLFTVYLR</sequence>
<evidence type="ECO:0000313" key="2">
    <source>
        <dbReference type="EMBL" id="VDP68329.1"/>
    </source>
</evidence>
<evidence type="ECO:0000313" key="4">
    <source>
        <dbReference type="WBParaSite" id="ECPE_0000306901-mRNA-1"/>
    </source>
</evidence>
<protein>
    <submittedName>
        <fullName evidence="2 4">Uncharacterized protein</fullName>
    </submittedName>
</protein>
<gene>
    <name evidence="2" type="ORF">ECPE_LOCUS3066</name>
</gene>
<name>A0A183A7Y1_9TREM</name>
<dbReference type="Proteomes" id="UP000272942">
    <property type="component" value="Unassembled WGS sequence"/>
</dbReference>
<evidence type="ECO:0000313" key="3">
    <source>
        <dbReference type="Proteomes" id="UP000272942"/>
    </source>
</evidence>
<keyword evidence="3" id="KW-1185">Reference proteome</keyword>
<proteinExistence type="predicted"/>